<feature type="region of interest" description="Disordered" evidence="7">
    <location>
        <begin position="1"/>
        <end position="31"/>
    </location>
</feature>
<evidence type="ECO:0000256" key="2">
    <source>
        <dbReference type="ARBA" id="ARBA00022452"/>
    </source>
</evidence>
<accession>A0A923KTS9</accession>
<evidence type="ECO:0000313" key="10">
    <source>
        <dbReference type="Proteomes" id="UP000627446"/>
    </source>
</evidence>
<dbReference type="PANTHER" id="PTHR12815">
    <property type="entry name" value="SORTING AND ASSEMBLY MACHINERY SAMM50 PROTEIN FAMILY MEMBER"/>
    <property type="match status" value="1"/>
</dbReference>
<feature type="compositionally biased region" description="Polar residues" evidence="7">
    <location>
        <begin position="7"/>
        <end position="31"/>
    </location>
</feature>
<evidence type="ECO:0000313" key="9">
    <source>
        <dbReference type="EMBL" id="MBC3882556.1"/>
    </source>
</evidence>
<dbReference type="Proteomes" id="UP000627446">
    <property type="component" value="Unassembled WGS sequence"/>
</dbReference>
<sequence>MGIAQETFAQEVSKNSEGTSATQERAEDTSTFISPGQSKLRLVKLKGSLADLLEDHIPVLSTSAESQFVNPSLLRKLQGDIQSILSTEGYFSPQISFQKNSSGDSIDVIVHAGQQTLIKDVQMRFTGALAEAVTAGQATAIQKQKELEDAWLLPKGEAFRQSQWSEAKTQLIEALRANLYAGASLTASSANVDPETSSAVIELEIDSGAAFFFGDLQVSGLDRYPPWLLDRFNPPKKGDPYSSVRLLEFQRGLQNSAYFSTVIFNVEPDATKAAALPIEVLLSERQTRDVGLSAGYSTNTGFRTELTYRDRNVLDRLWDLRSAVRLEQKQQLSYADIYLPPTDQHRLDSFGVLFDRSNIEGLLQTRAAFAVKRTTTNGSIEQTLGAKYSEEKAVQTVAPGLRDENKSQALVASIGWTWRAVDDLLAPRKGHRAQFETMVSNQAIISDQSFVRVYGKYQYWHPIGKQDSVLLRLEMGKVFSGSGDSIPNGYLFRTGGSTSVRGYAYQSLGVKSGEAVLGGRIMGVASAEYVHWMGPTFGVAGFVDSGDAAADWKSFQAKQGIGLGARVKTLAGPIALDLAYGNKTKKFRLDFSIAIAF</sequence>
<protein>
    <submittedName>
        <fullName evidence="9">BamA/TamA family outer membrane protein</fullName>
    </submittedName>
</protein>
<keyword evidence="3" id="KW-0812">Transmembrane</keyword>
<dbReference type="Gene3D" id="2.40.160.50">
    <property type="entry name" value="membrane protein fhac: a member of the omp85/tpsb transporter family"/>
    <property type="match status" value="1"/>
</dbReference>
<evidence type="ECO:0000256" key="5">
    <source>
        <dbReference type="ARBA" id="ARBA00023136"/>
    </source>
</evidence>
<dbReference type="AlphaFoldDB" id="A0A923KTS9"/>
<dbReference type="PANTHER" id="PTHR12815:SF47">
    <property type="entry name" value="TRANSLOCATION AND ASSEMBLY MODULE SUBUNIT TAMA"/>
    <property type="match status" value="1"/>
</dbReference>
<evidence type="ECO:0000256" key="3">
    <source>
        <dbReference type="ARBA" id="ARBA00022692"/>
    </source>
</evidence>
<dbReference type="InterPro" id="IPR000184">
    <property type="entry name" value="Bac_surfAg_D15"/>
</dbReference>
<dbReference type="RefSeq" id="WP_186917180.1">
    <property type="nucleotide sequence ID" value="NZ_JACOFZ010000006.1"/>
</dbReference>
<reference evidence="9" key="1">
    <citation type="submission" date="2020-08" db="EMBL/GenBank/DDBJ databases">
        <title>Novel species isolated from subtropical streams in China.</title>
        <authorList>
            <person name="Lu H."/>
        </authorList>
    </citation>
    <scope>NUCLEOTIDE SEQUENCE</scope>
    <source>
        <strain evidence="9">LX22W</strain>
    </source>
</reference>
<proteinExistence type="predicted"/>
<keyword evidence="10" id="KW-1185">Reference proteome</keyword>
<dbReference type="EMBL" id="JACOFZ010000006">
    <property type="protein sequence ID" value="MBC3882556.1"/>
    <property type="molecule type" value="Genomic_DNA"/>
</dbReference>
<evidence type="ECO:0000256" key="4">
    <source>
        <dbReference type="ARBA" id="ARBA00022729"/>
    </source>
</evidence>
<keyword evidence="6" id="KW-0998">Cell outer membrane</keyword>
<evidence type="ECO:0000256" key="7">
    <source>
        <dbReference type="SAM" id="MobiDB-lite"/>
    </source>
</evidence>
<name>A0A923KTS9_9BURK</name>
<gene>
    <name evidence="9" type="ORF">H8K36_14285</name>
</gene>
<keyword evidence="4" id="KW-0732">Signal</keyword>
<comment type="caution">
    <text evidence="9">The sequence shown here is derived from an EMBL/GenBank/DDBJ whole genome shotgun (WGS) entry which is preliminary data.</text>
</comment>
<organism evidence="9 10">
    <name type="scientific">Undibacterium nitidum</name>
    <dbReference type="NCBI Taxonomy" id="2762298"/>
    <lineage>
        <taxon>Bacteria</taxon>
        <taxon>Pseudomonadati</taxon>
        <taxon>Pseudomonadota</taxon>
        <taxon>Betaproteobacteria</taxon>
        <taxon>Burkholderiales</taxon>
        <taxon>Oxalobacteraceae</taxon>
        <taxon>Undibacterium</taxon>
    </lineage>
</organism>
<dbReference type="Pfam" id="PF01103">
    <property type="entry name" value="Omp85"/>
    <property type="match status" value="1"/>
</dbReference>
<keyword evidence="2" id="KW-1134">Transmembrane beta strand</keyword>
<comment type="subcellular location">
    <subcellularLocation>
        <location evidence="1">Membrane</location>
    </subcellularLocation>
</comment>
<dbReference type="Gene3D" id="3.10.20.310">
    <property type="entry name" value="membrane protein fhac"/>
    <property type="match status" value="2"/>
</dbReference>
<dbReference type="InterPro" id="IPR039910">
    <property type="entry name" value="D15-like"/>
</dbReference>
<feature type="domain" description="Bacterial surface antigen (D15)" evidence="8">
    <location>
        <begin position="290"/>
        <end position="597"/>
    </location>
</feature>
<evidence type="ECO:0000256" key="6">
    <source>
        <dbReference type="ARBA" id="ARBA00023237"/>
    </source>
</evidence>
<evidence type="ECO:0000256" key="1">
    <source>
        <dbReference type="ARBA" id="ARBA00004370"/>
    </source>
</evidence>
<dbReference type="GO" id="GO:0019867">
    <property type="term" value="C:outer membrane"/>
    <property type="evidence" value="ECO:0007669"/>
    <property type="project" value="InterPro"/>
</dbReference>
<evidence type="ECO:0000259" key="8">
    <source>
        <dbReference type="Pfam" id="PF01103"/>
    </source>
</evidence>
<keyword evidence="5" id="KW-0472">Membrane</keyword>